<feature type="compositionally biased region" description="Basic and acidic residues" evidence="5">
    <location>
        <begin position="581"/>
        <end position="595"/>
    </location>
</feature>
<dbReference type="RefSeq" id="WP_023950635.1">
    <property type="nucleotide sequence ID" value="NZ_AYSV01000073.1"/>
</dbReference>
<reference evidence="7 8" key="1">
    <citation type="submission" date="2013-11" db="EMBL/GenBank/DDBJ databases">
        <title>Genomic analysis of Pelistega sp. HM-7.</title>
        <authorList>
            <person name="Kumbhare S.V."/>
            <person name="Shetty S.A."/>
            <person name="Sharma O."/>
            <person name="Dhotre D.P."/>
        </authorList>
    </citation>
    <scope>NUCLEOTIDE SEQUENCE [LARGE SCALE GENOMIC DNA]</scope>
    <source>
        <strain evidence="7 8">HM-7</strain>
    </source>
</reference>
<dbReference type="PANTHER" id="PTHR30329:SF21">
    <property type="entry name" value="LIPOPROTEIN YIAD-RELATED"/>
    <property type="match status" value="1"/>
</dbReference>
<comment type="caution">
    <text evidence="7">The sequence shown here is derived from an EMBL/GenBank/DDBJ whole genome shotgun (WGS) entry which is preliminary data.</text>
</comment>
<evidence type="ECO:0000313" key="8">
    <source>
        <dbReference type="Proteomes" id="UP000018766"/>
    </source>
</evidence>
<dbReference type="PRINTS" id="PR01021">
    <property type="entry name" value="OMPADOMAIN"/>
</dbReference>
<dbReference type="PROSITE" id="PS51123">
    <property type="entry name" value="OMPA_2"/>
    <property type="match status" value="1"/>
</dbReference>
<dbReference type="OrthoDB" id="1149075at2"/>
<evidence type="ECO:0000256" key="1">
    <source>
        <dbReference type="ARBA" id="ARBA00004442"/>
    </source>
</evidence>
<dbReference type="GO" id="GO:0009279">
    <property type="term" value="C:cell outer membrane"/>
    <property type="evidence" value="ECO:0007669"/>
    <property type="project" value="UniProtKB-SubCell"/>
</dbReference>
<evidence type="ECO:0000256" key="4">
    <source>
        <dbReference type="PROSITE-ProRule" id="PRU00473"/>
    </source>
</evidence>
<dbReference type="Pfam" id="PF00691">
    <property type="entry name" value="OmpA"/>
    <property type="match status" value="1"/>
</dbReference>
<keyword evidence="3" id="KW-0998">Cell outer membrane</keyword>
<dbReference type="InterPro" id="IPR006664">
    <property type="entry name" value="OMP_bac"/>
</dbReference>
<sequence>MSFDLGQLFQGPVRDLVLGQVTKQFGLSNDGAGNLVNKGLSMVLGSMAQKAGSKEGATGLFDLIKNTAFSGNVNPLDIITGKSQATATEAGSLLELGKNLIPSIFGSRTDAVSAYLANSANTTSDKAKGVLGLLIPTIFAFFKNKIASGLGLGGFASLLGEQSKFAANHLDTEALGALGFANTSLNDVFGGVNRLASSLGTTTAAVGATAAGVSAATAAAAKSATTTATTSAANAAKPVVQSGKSGGGLWKWLVAAAVLLAALLGIKSCSSDKEVSAPVENKPAETAPAPKAEEKPVEAAPAPKAEEKPAEAAPAPKAEEKPAEAAPAAAATPAPEVKVTEGLGDLGWMKSDKDLTVSGTVQNEGIKSSILDAFKGLAAGLPIVDNLKVDPSVGKFSFDNFGGLADIFKNFPGINGSFADKVFNLTGEVASDEDKTSLIDKVKALLGGLFSINADGVKVNAPATAAAPAATPAEEPEAEVIADMSAPMLDLNIVFDTAKSDIKARYNRRLDAFAKYLIDNKRGGEISGHTDNVGDAAANQKLSEERANAVRNYLVGKGVPADSLTAVGYGQDKPAYDNNTEEGRSKNRRIEFNAK</sequence>
<dbReference type="EMBL" id="AYSV01000073">
    <property type="protein sequence ID" value="ETD72198.1"/>
    <property type="molecule type" value="Genomic_DNA"/>
</dbReference>
<feature type="region of interest" description="Disordered" evidence="5">
    <location>
        <begin position="570"/>
        <end position="595"/>
    </location>
</feature>
<dbReference type="PANTHER" id="PTHR30329">
    <property type="entry name" value="STATOR ELEMENT OF FLAGELLAR MOTOR COMPLEX"/>
    <property type="match status" value="1"/>
</dbReference>
<dbReference type="CDD" id="cd07185">
    <property type="entry name" value="OmpA_C-like"/>
    <property type="match status" value="1"/>
</dbReference>
<accession>V8G8B8</accession>
<comment type="subcellular location">
    <subcellularLocation>
        <location evidence="1">Cell outer membrane</location>
    </subcellularLocation>
</comment>
<evidence type="ECO:0000259" key="6">
    <source>
        <dbReference type="PROSITE" id="PS51123"/>
    </source>
</evidence>
<dbReference type="Gene3D" id="3.30.1330.60">
    <property type="entry name" value="OmpA-like domain"/>
    <property type="match status" value="1"/>
</dbReference>
<evidence type="ECO:0000256" key="2">
    <source>
        <dbReference type="ARBA" id="ARBA00023136"/>
    </source>
</evidence>
<protein>
    <recommendedName>
        <fullName evidence="6">OmpA-like domain-containing protein</fullName>
    </recommendedName>
</protein>
<dbReference type="Proteomes" id="UP000018766">
    <property type="component" value="Unassembled WGS sequence"/>
</dbReference>
<feature type="region of interest" description="Disordered" evidence="5">
    <location>
        <begin position="274"/>
        <end position="337"/>
    </location>
</feature>
<evidence type="ECO:0000313" key="7">
    <source>
        <dbReference type="EMBL" id="ETD72198.1"/>
    </source>
</evidence>
<dbReference type="Pfam" id="PF06078">
    <property type="entry name" value="DUF937"/>
    <property type="match status" value="1"/>
</dbReference>
<dbReference type="PATRIC" id="fig|1414851.3.peg.1156"/>
<evidence type="ECO:0000256" key="3">
    <source>
        <dbReference type="ARBA" id="ARBA00023237"/>
    </source>
</evidence>
<dbReference type="SUPFAM" id="SSF103088">
    <property type="entry name" value="OmpA-like"/>
    <property type="match status" value="1"/>
</dbReference>
<feature type="domain" description="OmpA-like" evidence="6">
    <location>
        <begin position="482"/>
        <end position="595"/>
    </location>
</feature>
<keyword evidence="2 4" id="KW-0472">Membrane</keyword>
<dbReference type="InterPro" id="IPR050330">
    <property type="entry name" value="Bact_OuterMem_StrucFunc"/>
</dbReference>
<organism evidence="7 8">
    <name type="scientific">Pelistega indica</name>
    <dbReference type="NCBI Taxonomy" id="1414851"/>
    <lineage>
        <taxon>Bacteria</taxon>
        <taxon>Pseudomonadati</taxon>
        <taxon>Pseudomonadota</taxon>
        <taxon>Betaproteobacteria</taxon>
        <taxon>Burkholderiales</taxon>
        <taxon>Alcaligenaceae</taxon>
        <taxon>Pelistega</taxon>
    </lineage>
</organism>
<dbReference type="AlphaFoldDB" id="V8G8B8"/>
<proteinExistence type="predicted"/>
<dbReference type="InterPro" id="IPR036737">
    <property type="entry name" value="OmpA-like_sf"/>
</dbReference>
<feature type="compositionally biased region" description="Low complexity" evidence="5">
    <location>
        <begin position="324"/>
        <end position="337"/>
    </location>
</feature>
<dbReference type="Gene3D" id="3.40.1520.20">
    <property type="match status" value="1"/>
</dbReference>
<evidence type="ECO:0000256" key="5">
    <source>
        <dbReference type="SAM" id="MobiDB-lite"/>
    </source>
</evidence>
<gene>
    <name evidence="7" type="ORF">V757_05700</name>
</gene>
<dbReference type="InterPro" id="IPR006665">
    <property type="entry name" value="OmpA-like"/>
</dbReference>
<name>V8G8B8_9BURK</name>
<dbReference type="InterPro" id="IPR009282">
    <property type="entry name" value="DUF937"/>
</dbReference>
<keyword evidence="8" id="KW-1185">Reference proteome</keyword>